<protein>
    <submittedName>
        <fullName evidence="1">Uncharacterized protein</fullName>
    </submittedName>
</protein>
<evidence type="ECO:0000313" key="2">
    <source>
        <dbReference type="Proteomes" id="UP000245884"/>
    </source>
</evidence>
<gene>
    <name evidence="1" type="ORF">BDZ90DRAFT_130524</name>
</gene>
<dbReference type="AlphaFoldDB" id="A0A316UTZ2"/>
<name>A0A316UTZ2_9BASI</name>
<proteinExistence type="predicted"/>
<evidence type="ECO:0000313" key="1">
    <source>
        <dbReference type="EMBL" id="PWN28776.1"/>
    </source>
</evidence>
<dbReference type="EMBL" id="KZ819664">
    <property type="protein sequence ID" value="PWN28776.1"/>
    <property type="molecule type" value="Genomic_DNA"/>
</dbReference>
<accession>A0A316UTZ2</accession>
<dbReference type="RefSeq" id="XP_025363388.1">
    <property type="nucleotide sequence ID" value="XM_025503373.1"/>
</dbReference>
<organism evidence="1 2">
    <name type="scientific">Jaminaea rosea</name>
    <dbReference type="NCBI Taxonomy" id="1569628"/>
    <lineage>
        <taxon>Eukaryota</taxon>
        <taxon>Fungi</taxon>
        <taxon>Dikarya</taxon>
        <taxon>Basidiomycota</taxon>
        <taxon>Ustilaginomycotina</taxon>
        <taxon>Exobasidiomycetes</taxon>
        <taxon>Microstromatales</taxon>
        <taxon>Microstromatales incertae sedis</taxon>
        <taxon>Jaminaea</taxon>
    </lineage>
</organism>
<sequence>MRRRHGRIILGFDRSIATPCFSLQARRPRAGLSSIGLLCRDDGCSRRGKTDGRTLSTMRRCIPAFFLGVEPPADCVKQPRSIEFRRCRCKRGGPLAATSDIIVTPLVEQPRACITPRRQRGWACASLFHSQHWAWMTTKRDGNGVGRPRLARTKSKMSLPVEAAASTTVRMRISQRMD</sequence>
<dbReference type="GeneID" id="37025196"/>
<dbReference type="Proteomes" id="UP000245884">
    <property type="component" value="Unassembled WGS sequence"/>
</dbReference>
<keyword evidence="2" id="KW-1185">Reference proteome</keyword>
<reference evidence="1 2" key="1">
    <citation type="journal article" date="2018" name="Mol. Biol. Evol.">
        <title>Broad Genomic Sampling Reveals a Smut Pathogenic Ancestry of the Fungal Clade Ustilaginomycotina.</title>
        <authorList>
            <person name="Kijpornyongpan T."/>
            <person name="Mondo S.J."/>
            <person name="Barry K."/>
            <person name="Sandor L."/>
            <person name="Lee J."/>
            <person name="Lipzen A."/>
            <person name="Pangilinan J."/>
            <person name="LaButti K."/>
            <person name="Hainaut M."/>
            <person name="Henrissat B."/>
            <person name="Grigoriev I.V."/>
            <person name="Spatafora J.W."/>
            <person name="Aime M.C."/>
        </authorList>
    </citation>
    <scope>NUCLEOTIDE SEQUENCE [LARGE SCALE GENOMIC DNA]</scope>
    <source>
        <strain evidence="1 2">MCA 5214</strain>
    </source>
</reference>